<dbReference type="EMBL" id="JAPTGG010000013">
    <property type="protein sequence ID" value="MCZ0866490.1"/>
    <property type="molecule type" value="Genomic_DNA"/>
</dbReference>
<evidence type="ECO:0000313" key="1">
    <source>
        <dbReference type="EMBL" id="MCZ0866490.1"/>
    </source>
</evidence>
<dbReference type="RefSeq" id="WP_268905164.1">
    <property type="nucleotide sequence ID" value="NZ_JAPTGG010000013.1"/>
</dbReference>
<reference evidence="1 2" key="1">
    <citation type="submission" date="2022-12" db="EMBL/GenBank/DDBJ databases">
        <title>Dasania phycosphaerae sp. nov., isolated from particulate material of the south coast of Korea.</title>
        <authorList>
            <person name="Jiang Y."/>
        </authorList>
    </citation>
    <scope>NUCLEOTIDE SEQUENCE [LARGE SCALE GENOMIC DNA]</scope>
    <source>
        <strain evidence="1 2">GY-19</strain>
    </source>
</reference>
<organism evidence="1 2">
    <name type="scientific">Dasania phycosphaerae</name>
    <dbReference type="NCBI Taxonomy" id="2950436"/>
    <lineage>
        <taxon>Bacteria</taxon>
        <taxon>Pseudomonadati</taxon>
        <taxon>Pseudomonadota</taxon>
        <taxon>Gammaproteobacteria</taxon>
        <taxon>Cellvibrionales</taxon>
        <taxon>Spongiibacteraceae</taxon>
        <taxon>Dasania</taxon>
    </lineage>
</organism>
<protein>
    <submittedName>
        <fullName evidence="1">DUF6375 family protein</fullName>
    </submittedName>
</protein>
<evidence type="ECO:0000313" key="2">
    <source>
        <dbReference type="Proteomes" id="UP001069090"/>
    </source>
</evidence>
<keyword evidence="2" id="KW-1185">Reference proteome</keyword>
<sequence length="127" mass="14666">MKIWNSYGSEHSLNLVIIGSFKEEHEAEAFEQLTEKVTRFLSENSEFDVEADRFDRKTLDFLGKENLFSLTPQQLGHLLYDVHVSRHGKEVRISSDDDVNAFISLLIYKGAKVEVFSAHDYPENEEV</sequence>
<dbReference type="Pfam" id="PF19902">
    <property type="entry name" value="DUF6375"/>
    <property type="match status" value="1"/>
</dbReference>
<dbReference type="AlphaFoldDB" id="A0A9J6RQ65"/>
<dbReference type="Proteomes" id="UP001069090">
    <property type="component" value="Unassembled WGS sequence"/>
</dbReference>
<comment type="caution">
    <text evidence="1">The sequence shown here is derived from an EMBL/GenBank/DDBJ whole genome shotgun (WGS) entry which is preliminary data.</text>
</comment>
<dbReference type="InterPro" id="IPR045955">
    <property type="entry name" value="DUF6375"/>
</dbReference>
<proteinExistence type="predicted"/>
<name>A0A9J6RQ65_9GAMM</name>
<gene>
    <name evidence="1" type="ORF">O0V09_14860</name>
</gene>
<accession>A0A9J6RQ65</accession>